<proteinExistence type="predicted"/>
<dbReference type="PANTHER" id="PTHR12147">
    <property type="entry name" value="METALLOPEPTIDASE M28 FAMILY MEMBER"/>
    <property type="match status" value="1"/>
</dbReference>
<dbReference type="RefSeq" id="WP_340519545.1">
    <property type="nucleotide sequence ID" value="NZ_JBBLXS010000009.1"/>
</dbReference>
<accession>A0ABU8YGK1</accession>
<feature type="domain" description="Peptidase M28" evidence="1">
    <location>
        <begin position="121"/>
        <end position="225"/>
    </location>
</feature>
<dbReference type="Proteomes" id="UP001384579">
    <property type="component" value="Unassembled WGS sequence"/>
</dbReference>
<organism evidence="2 3">
    <name type="scientific">Microcoleus anatoxicus PTRS2</name>
    <dbReference type="NCBI Taxonomy" id="2705321"/>
    <lineage>
        <taxon>Bacteria</taxon>
        <taxon>Bacillati</taxon>
        <taxon>Cyanobacteriota</taxon>
        <taxon>Cyanophyceae</taxon>
        <taxon>Oscillatoriophycideae</taxon>
        <taxon>Oscillatoriales</taxon>
        <taxon>Microcoleaceae</taxon>
        <taxon>Microcoleus</taxon>
        <taxon>Microcoleus anatoxicus</taxon>
    </lineage>
</organism>
<name>A0ABU8YGK1_9CYAN</name>
<keyword evidence="3" id="KW-1185">Reference proteome</keyword>
<evidence type="ECO:0000313" key="3">
    <source>
        <dbReference type="Proteomes" id="UP001384579"/>
    </source>
</evidence>
<reference evidence="2 3" key="1">
    <citation type="journal article" date="2020" name="Harmful Algae">
        <title>Molecular and morphological characterization of a novel dihydroanatoxin-a producing Microcoleus species (cyanobacteria) from the Russian River, California, USA.</title>
        <authorList>
            <person name="Conklin K.Y."/>
            <person name="Stancheva R."/>
            <person name="Otten T.G."/>
            <person name="Fadness R."/>
            <person name="Boyer G.L."/>
            <person name="Read B."/>
            <person name="Zhang X."/>
            <person name="Sheath R.G."/>
        </authorList>
    </citation>
    <scope>NUCLEOTIDE SEQUENCE [LARGE SCALE GENOMIC DNA]</scope>
    <source>
        <strain evidence="2 3">PTRS2</strain>
    </source>
</reference>
<sequence>MTASKFYLLMKQLIWILVFIFAIGSASLGSYSWRHLSPVAEVGRGGNITISQNPSASPLPATKKAVDFPQIDQSRLWKHLENLAGERDGESDRSFTRNYISQQLKIVGFSPQLQPFERGTNIFAERKGTDSTAGAILVGAHYDTVLKSPGADDNATGVAVALEVARLLAARPTSRTLQVAFFDREEIGLLGSLAFTSSPARLKNLQGVVVLDMVGYACHTAGCQRYPEGLTPEAFLDAAGVTSPKVGEFIAVIGDAEHPQLLGTFAESRKAGLPPIVTLPVPLKGVLTPDVLRSDHAPFWYQGVGAVLVTDTANLRSPHYHQSSDTLATIDRPFFAGSAQIVVNATAKLLELL</sequence>
<dbReference type="EMBL" id="JBBLXS010000009">
    <property type="protein sequence ID" value="MEK0183486.1"/>
    <property type="molecule type" value="Genomic_DNA"/>
</dbReference>
<gene>
    <name evidence="2" type="ORF">WMG39_01340</name>
</gene>
<protein>
    <submittedName>
        <fullName evidence="2">M28 family peptidase</fullName>
    </submittedName>
</protein>
<dbReference type="InterPro" id="IPR007484">
    <property type="entry name" value="Peptidase_M28"/>
</dbReference>
<dbReference type="Gene3D" id="3.40.630.10">
    <property type="entry name" value="Zn peptidases"/>
    <property type="match status" value="1"/>
</dbReference>
<dbReference type="Pfam" id="PF04389">
    <property type="entry name" value="Peptidase_M28"/>
    <property type="match status" value="1"/>
</dbReference>
<dbReference type="InterPro" id="IPR045175">
    <property type="entry name" value="M28_fam"/>
</dbReference>
<comment type="caution">
    <text evidence="2">The sequence shown here is derived from an EMBL/GenBank/DDBJ whole genome shotgun (WGS) entry which is preliminary data.</text>
</comment>
<evidence type="ECO:0000313" key="2">
    <source>
        <dbReference type="EMBL" id="MEK0183486.1"/>
    </source>
</evidence>
<dbReference type="SUPFAM" id="SSF53187">
    <property type="entry name" value="Zn-dependent exopeptidases"/>
    <property type="match status" value="1"/>
</dbReference>
<evidence type="ECO:0000259" key="1">
    <source>
        <dbReference type="Pfam" id="PF04389"/>
    </source>
</evidence>
<dbReference type="PANTHER" id="PTHR12147:SF26">
    <property type="entry name" value="PEPTIDASE M28 DOMAIN-CONTAINING PROTEIN"/>
    <property type="match status" value="1"/>
</dbReference>